<evidence type="ECO:0000256" key="5">
    <source>
        <dbReference type="ARBA" id="ARBA00022968"/>
    </source>
</evidence>
<keyword evidence="11" id="KW-1185">Reference proteome</keyword>
<reference evidence="12" key="1">
    <citation type="submission" date="2025-08" db="UniProtKB">
        <authorList>
            <consortium name="RefSeq"/>
        </authorList>
    </citation>
    <scope>IDENTIFICATION</scope>
</reference>
<dbReference type="PANTHER" id="PTHR21093">
    <property type="entry name" value="DIVERGENT PROTEIN KINASE DOMAIN 1C-RELATED"/>
    <property type="match status" value="1"/>
</dbReference>
<dbReference type="Pfam" id="PF12260">
    <property type="entry name" value="PIP49_C"/>
    <property type="match status" value="1"/>
</dbReference>
<sequence>MHLWRYPSLSIHGIEGAFDEPGAKTVIPGQVVGKFSIRLVPHMNASTVEKQVTGVRCVPVGAVRAATGVGPTRLTPSSARPHGDMPGSGRESTEDGLRSIRAGSLVDSSGQILVPGIYDSVSPVTEEKRAMYSAIDLDLGGYWNSTQVERFLFDTKCQDYQGGALVGDLCEDLCVTGRLVYRHCLYYERGKKVLQADWRGRPVILKSKEEAFSSFQPPGLLEAVANEAQDLPEAELLLLVASEVKSALGLQLANGSLGRQWPSRGPGWRGQVASLWALLQQEEFLHLSLLQGLSRHVPPVLGSCGHFYAVELLAAGSPSLGALFPLGPDVGARGGQAAAAVGSMALSFLDMVRHFEQDFAHRLHLCDVKPENFAIRSDLTVVAIDVDMAFFEPKMREILEQNCTVDEDCNFFDCFSKCDLRAHRCGAQRVNSNLQVICDKIFRHWFSSPREDSGVSFQLQQKLQEVVQECAAPGAPEAPRRAARGIFWKLQGLLQAAQRELQVAKP</sequence>
<keyword evidence="12" id="KW-0808">Transferase</keyword>
<evidence type="ECO:0000313" key="11">
    <source>
        <dbReference type="Proteomes" id="UP000694863"/>
    </source>
</evidence>
<organism evidence="11 12">
    <name type="scientific">Echinops telfairi</name>
    <name type="common">Lesser hedgehog tenrec</name>
    <dbReference type="NCBI Taxonomy" id="9371"/>
    <lineage>
        <taxon>Eukaryota</taxon>
        <taxon>Metazoa</taxon>
        <taxon>Chordata</taxon>
        <taxon>Craniata</taxon>
        <taxon>Vertebrata</taxon>
        <taxon>Euteleostomi</taxon>
        <taxon>Mammalia</taxon>
        <taxon>Eutheria</taxon>
        <taxon>Afrotheria</taxon>
        <taxon>Tenrecidae</taxon>
        <taxon>Tenrecinae</taxon>
        <taxon>Echinops</taxon>
    </lineage>
</organism>
<accession>A0ABM1VLN8</accession>
<keyword evidence="6" id="KW-1133">Transmembrane helix</keyword>
<protein>
    <submittedName>
        <fullName evidence="12">Divergent protein kinase domain 1C</fullName>
    </submittedName>
</protein>
<evidence type="ECO:0000256" key="1">
    <source>
        <dbReference type="ARBA" id="ARBA00004648"/>
    </source>
</evidence>
<feature type="domain" description="FAM69 N-terminal" evidence="10">
    <location>
        <begin position="98"/>
        <end position="264"/>
    </location>
</feature>
<dbReference type="Pfam" id="PF14875">
    <property type="entry name" value="PIP49_N"/>
    <property type="match status" value="1"/>
</dbReference>
<feature type="region of interest" description="Disordered" evidence="9">
    <location>
        <begin position="69"/>
        <end position="97"/>
    </location>
</feature>
<keyword evidence="12" id="KW-0418">Kinase</keyword>
<evidence type="ECO:0000256" key="2">
    <source>
        <dbReference type="ARBA" id="ARBA00006338"/>
    </source>
</evidence>
<name>A0ABM1VLN8_ECHTE</name>
<evidence type="ECO:0000256" key="9">
    <source>
        <dbReference type="SAM" id="MobiDB-lite"/>
    </source>
</evidence>
<keyword evidence="5" id="KW-0735">Signal-anchor</keyword>
<evidence type="ECO:0000259" key="10">
    <source>
        <dbReference type="SMART" id="SM01299"/>
    </source>
</evidence>
<comment type="similarity">
    <text evidence="2">Belongs to the DIPK family.</text>
</comment>
<evidence type="ECO:0000256" key="4">
    <source>
        <dbReference type="ARBA" id="ARBA00022824"/>
    </source>
</evidence>
<keyword evidence="8" id="KW-1015">Disulfide bond</keyword>
<dbReference type="GO" id="GO:0016301">
    <property type="term" value="F:kinase activity"/>
    <property type="evidence" value="ECO:0007669"/>
    <property type="project" value="UniProtKB-KW"/>
</dbReference>
<dbReference type="RefSeq" id="XP_030743141.1">
    <property type="nucleotide sequence ID" value="XM_030887281.2"/>
</dbReference>
<comment type="subcellular location">
    <subcellularLocation>
        <location evidence="1">Endoplasmic reticulum membrane</location>
        <topology evidence="1">Single-pass type II membrane protein</topology>
    </subcellularLocation>
</comment>
<dbReference type="PANTHER" id="PTHR21093:SF2">
    <property type="entry name" value="DIVERGENT PROTEIN KINASE DOMAIN 1C"/>
    <property type="match status" value="1"/>
</dbReference>
<dbReference type="Proteomes" id="UP000694863">
    <property type="component" value="Unplaced"/>
</dbReference>
<dbReference type="SMART" id="SM01299">
    <property type="entry name" value="PIP49_N"/>
    <property type="match status" value="1"/>
</dbReference>
<evidence type="ECO:0000256" key="7">
    <source>
        <dbReference type="ARBA" id="ARBA00023136"/>
    </source>
</evidence>
<gene>
    <name evidence="12" type="primary">DIPK1C</name>
</gene>
<proteinExistence type="inferred from homology"/>
<dbReference type="InterPro" id="IPR022049">
    <property type="entry name" value="FAM69_kinase_dom"/>
</dbReference>
<dbReference type="InterPro" id="IPR029244">
    <property type="entry name" value="FAM69_N"/>
</dbReference>
<dbReference type="GeneID" id="101645081"/>
<keyword evidence="7" id="KW-0472">Membrane</keyword>
<evidence type="ECO:0000256" key="8">
    <source>
        <dbReference type="ARBA" id="ARBA00023157"/>
    </source>
</evidence>
<keyword evidence="4" id="KW-0256">Endoplasmic reticulum</keyword>
<keyword evidence="3" id="KW-0812">Transmembrane</keyword>
<evidence type="ECO:0000256" key="6">
    <source>
        <dbReference type="ARBA" id="ARBA00022989"/>
    </source>
</evidence>
<evidence type="ECO:0000256" key="3">
    <source>
        <dbReference type="ARBA" id="ARBA00022692"/>
    </source>
</evidence>
<dbReference type="Gene3D" id="3.30.70.360">
    <property type="match status" value="2"/>
</dbReference>
<evidence type="ECO:0000313" key="12">
    <source>
        <dbReference type="RefSeq" id="XP_030743141.1"/>
    </source>
</evidence>